<dbReference type="RefSeq" id="WP_187733970.1">
    <property type="nucleotide sequence ID" value="NZ_CP060784.1"/>
</dbReference>
<sequence>MLTWLSQAEPTEAHPFALRQLWSWLPAASRPDISIVPDTPRTVLPDTSIYRSSRRPKIAPRTVLAPRFRPSAAGRRCCWTCLQT</sequence>
<accession>A0A7H0GZP6</accession>
<evidence type="ECO:0000313" key="2">
    <source>
        <dbReference type="Proteomes" id="UP000516093"/>
    </source>
</evidence>
<dbReference type="KEGG" id="hqi:H9L05_09605"/>
<gene>
    <name evidence="1" type="ORF">H9L05_09605</name>
</gene>
<evidence type="ECO:0000313" key="1">
    <source>
        <dbReference type="EMBL" id="QNP53762.1"/>
    </source>
</evidence>
<reference evidence="1 2" key="1">
    <citation type="submission" date="2020-08" db="EMBL/GenBank/DDBJ databases">
        <title>Genome sequence of Hymenobacter qilianensis JCM 19763T.</title>
        <authorList>
            <person name="Hyun D.-W."/>
            <person name="Bae J.-W."/>
        </authorList>
    </citation>
    <scope>NUCLEOTIDE SEQUENCE [LARGE SCALE GENOMIC DNA]</scope>
    <source>
        <strain evidence="1 2">JCM 19763</strain>
    </source>
</reference>
<proteinExistence type="predicted"/>
<dbReference type="EMBL" id="CP060784">
    <property type="protein sequence ID" value="QNP53762.1"/>
    <property type="molecule type" value="Genomic_DNA"/>
</dbReference>
<dbReference type="AlphaFoldDB" id="A0A7H0GZP6"/>
<organism evidence="1 2">
    <name type="scientific">Hymenobacter qilianensis</name>
    <dbReference type="NCBI Taxonomy" id="1385715"/>
    <lineage>
        <taxon>Bacteria</taxon>
        <taxon>Pseudomonadati</taxon>
        <taxon>Bacteroidota</taxon>
        <taxon>Cytophagia</taxon>
        <taxon>Cytophagales</taxon>
        <taxon>Hymenobacteraceae</taxon>
        <taxon>Hymenobacter</taxon>
    </lineage>
</organism>
<name>A0A7H0GZP6_9BACT</name>
<keyword evidence="2" id="KW-1185">Reference proteome</keyword>
<protein>
    <submittedName>
        <fullName evidence="1">Uncharacterized protein</fullName>
    </submittedName>
</protein>
<dbReference type="Proteomes" id="UP000516093">
    <property type="component" value="Chromosome"/>
</dbReference>